<proteinExistence type="predicted"/>
<gene>
    <name evidence="2" type="ORF">BU14_0478s0009</name>
</gene>
<dbReference type="AlphaFoldDB" id="A0A1X6NTV6"/>
<feature type="compositionally biased region" description="Low complexity" evidence="1">
    <location>
        <begin position="79"/>
        <end position="90"/>
    </location>
</feature>
<sequence length="263" mass="29120">MRTLGRGSKSCPTSPQPCRPRPRQSTRSARGGSASSLPPTRLRRTYTRSTPTTTRCGRSANAAALRRQRCSRASPPLTRRSAAAGRAAAPARRRCRRPLRRQRRPPRRPLCAHLRPLRRRRRRTGRSRRTLRKSRRSRASTPKSLPRDGRLLPPTGGSRRCSASAASTTSKSVVRRSGATGAKLCTGRSRRGSWSACARRTPSTRGCSKRPTPPFFAAGRPVMRAPRRSWGRWGESPAPSPAARGERPRPVWRASVPWTGMGL</sequence>
<keyword evidence="3" id="KW-1185">Reference proteome</keyword>
<feature type="compositionally biased region" description="Low complexity" evidence="1">
    <location>
        <begin position="155"/>
        <end position="172"/>
    </location>
</feature>
<organism evidence="2 3">
    <name type="scientific">Porphyra umbilicalis</name>
    <name type="common">Purple laver</name>
    <name type="synonym">Red alga</name>
    <dbReference type="NCBI Taxonomy" id="2786"/>
    <lineage>
        <taxon>Eukaryota</taxon>
        <taxon>Rhodophyta</taxon>
        <taxon>Bangiophyceae</taxon>
        <taxon>Bangiales</taxon>
        <taxon>Bangiaceae</taxon>
        <taxon>Porphyra</taxon>
    </lineage>
</organism>
<feature type="region of interest" description="Disordered" evidence="1">
    <location>
        <begin position="1"/>
        <end position="249"/>
    </location>
</feature>
<evidence type="ECO:0000256" key="1">
    <source>
        <dbReference type="SAM" id="MobiDB-lite"/>
    </source>
</evidence>
<dbReference type="Proteomes" id="UP000218209">
    <property type="component" value="Unassembled WGS sequence"/>
</dbReference>
<feature type="compositionally biased region" description="Basic residues" evidence="1">
    <location>
        <begin position="115"/>
        <end position="138"/>
    </location>
</feature>
<dbReference type="EMBL" id="KV919090">
    <property type="protein sequence ID" value="OSX72041.1"/>
    <property type="molecule type" value="Genomic_DNA"/>
</dbReference>
<feature type="compositionally biased region" description="Low complexity" evidence="1">
    <location>
        <begin position="23"/>
        <end position="40"/>
    </location>
</feature>
<reference evidence="2 3" key="1">
    <citation type="submission" date="2017-03" db="EMBL/GenBank/DDBJ databases">
        <title>WGS assembly of Porphyra umbilicalis.</title>
        <authorList>
            <person name="Brawley S.H."/>
            <person name="Blouin N.A."/>
            <person name="Ficko-Blean E."/>
            <person name="Wheeler G.L."/>
            <person name="Lohr M."/>
            <person name="Goodson H.V."/>
            <person name="Jenkins J.W."/>
            <person name="Blaby-Haas C.E."/>
            <person name="Helliwell K.E."/>
            <person name="Chan C."/>
            <person name="Marriage T."/>
            <person name="Bhattacharya D."/>
            <person name="Klein A.S."/>
            <person name="Badis Y."/>
            <person name="Brodie J."/>
            <person name="Cao Y."/>
            <person name="Collen J."/>
            <person name="Dittami S.M."/>
            <person name="Gachon C.M."/>
            <person name="Green B.R."/>
            <person name="Karpowicz S."/>
            <person name="Kim J.W."/>
            <person name="Kudahl U."/>
            <person name="Lin S."/>
            <person name="Michel G."/>
            <person name="Mittag M."/>
            <person name="Olson B.J."/>
            <person name="Pangilinan J."/>
            <person name="Peng Y."/>
            <person name="Qiu H."/>
            <person name="Shu S."/>
            <person name="Singer J.T."/>
            <person name="Smith A.G."/>
            <person name="Sprecher B.N."/>
            <person name="Wagner V."/>
            <person name="Wang W."/>
            <person name="Wang Z.-Y."/>
            <person name="Yan J."/>
            <person name="Yarish C."/>
            <person name="Zoeuner-Riek S."/>
            <person name="Zhuang Y."/>
            <person name="Zou Y."/>
            <person name="Lindquist E.A."/>
            <person name="Grimwood J."/>
            <person name="Barry K."/>
            <person name="Rokhsar D.S."/>
            <person name="Schmutz J."/>
            <person name="Stiller J.W."/>
            <person name="Grossman A.R."/>
            <person name="Prochnik S.E."/>
        </authorList>
    </citation>
    <scope>NUCLEOTIDE SEQUENCE [LARGE SCALE GENOMIC DNA]</scope>
    <source>
        <strain evidence="2">4086291</strain>
    </source>
</reference>
<protein>
    <submittedName>
        <fullName evidence="2">Uncharacterized protein</fullName>
    </submittedName>
</protein>
<name>A0A1X6NTV6_PORUM</name>
<evidence type="ECO:0000313" key="3">
    <source>
        <dbReference type="Proteomes" id="UP000218209"/>
    </source>
</evidence>
<accession>A0A1X6NTV6</accession>
<feature type="compositionally biased region" description="Basic residues" evidence="1">
    <location>
        <begin position="91"/>
        <end position="107"/>
    </location>
</feature>
<evidence type="ECO:0000313" key="2">
    <source>
        <dbReference type="EMBL" id="OSX72041.1"/>
    </source>
</evidence>